<dbReference type="PANTHER" id="PTHR21011:SF1">
    <property type="entry name" value="SMALL RIBOSOMAL SUBUNIT PROTEIN BS6M"/>
    <property type="match status" value="1"/>
</dbReference>
<evidence type="ECO:0000256" key="3">
    <source>
        <dbReference type="ARBA" id="ARBA00035294"/>
    </source>
</evidence>
<comment type="caution">
    <text evidence="5">The sequence shown here is derived from an EMBL/GenBank/DDBJ whole genome shotgun (WGS) entry which is preliminary data.</text>
</comment>
<evidence type="ECO:0000256" key="1">
    <source>
        <dbReference type="ARBA" id="ARBA00009512"/>
    </source>
</evidence>
<evidence type="ECO:0000313" key="5">
    <source>
        <dbReference type="EMBL" id="MCR1899268.1"/>
    </source>
</evidence>
<dbReference type="Gene3D" id="3.30.70.60">
    <property type="match status" value="1"/>
</dbReference>
<dbReference type="EMBL" id="JANKAS010000008">
    <property type="protein sequence ID" value="MCR1899268.1"/>
    <property type="molecule type" value="Genomic_DNA"/>
</dbReference>
<dbReference type="GO" id="GO:1990904">
    <property type="term" value="C:ribonucleoprotein complex"/>
    <property type="evidence" value="ECO:0007669"/>
    <property type="project" value="UniProtKB-KW"/>
</dbReference>
<proteinExistence type="inferred from homology"/>
<comment type="similarity">
    <text evidence="1 4">Belongs to the bacterial ribosomal protein bS6 family.</text>
</comment>
<keyword evidence="6" id="KW-1185">Reference proteome</keyword>
<dbReference type="GO" id="GO:0003735">
    <property type="term" value="F:structural constituent of ribosome"/>
    <property type="evidence" value="ECO:0007669"/>
    <property type="project" value="InterPro"/>
</dbReference>
<dbReference type="Proteomes" id="UP001205748">
    <property type="component" value="Unassembled WGS sequence"/>
</dbReference>
<keyword evidence="4" id="KW-0694">RNA-binding</keyword>
<evidence type="ECO:0000313" key="6">
    <source>
        <dbReference type="Proteomes" id="UP001205748"/>
    </source>
</evidence>
<organism evidence="5 6">
    <name type="scientific">Irregularibacter muris</name>
    <dbReference type="NCBI Taxonomy" id="1796619"/>
    <lineage>
        <taxon>Bacteria</taxon>
        <taxon>Bacillati</taxon>
        <taxon>Bacillota</taxon>
        <taxon>Clostridia</taxon>
        <taxon>Eubacteriales</taxon>
        <taxon>Eubacteriaceae</taxon>
        <taxon>Irregularibacter</taxon>
    </lineage>
</organism>
<accession>A0AAE3L416</accession>
<dbReference type="InterPro" id="IPR020814">
    <property type="entry name" value="Ribosomal_S6_plastid/chlpt"/>
</dbReference>
<protein>
    <recommendedName>
        <fullName evidence="3 4">Small ribosomal subunit protein bS6</fullName>
    </recommendedName>
</protein>
<evidence type="ECO:0000256" key="2">
    <source>
        <dbReference type="ARBA" id="ARBA00035104"/>
    </source>
</evidence>
<dbReference type="GO" id="GO:0070181">
    <property type="term" value="F:small ribosomal subunit rRNA binding"/>
    <property type="evidence" value="ECO:0007669"/>
    <property type="project" value="TreeGrafter"/>
</dbReference>
<keyword evidence="4 5" id="KW-0689">Ribosomal protein</keyword>
<dbReference type="NCBIfam" id="TIGR00166">
    <property type="entry name" value="S6"/>
    <property type="match status" value="1"/>
</dbReference>
<dbReference type="GO" id="GO:0005840">
    <property type="term" value="C:ribosome"/>
    <property type="evidence" value="ECO:0007669"/>
    <property type="project" value="UniProtKB-KW"/>
</dbReference>
<name>A0AAE3L416_9FIRM</name>
<dbReference type="InterPro" id="IPR014717">
    <property type="entry name" value="Transl_elong_EF1B/ribsomal_bS6"/>
</dbReference>
<gene>
    <name evidence="4 5" type="primary">rpsF</name>
    <name evidence="5" type="ORF">NSA47_09745</name>
</gene>
<keyword evidence="4" id="KW-0699">rRNA-binding</keyword>
<evidence type="ECO:0000256" key="4">
    <source>
        <dbReference type="HAMAP-Rule" id="MF_00360"/>
    </source>
</evidence>
<reference evidence="5" key="1">
    <citation type="submission" date="2022-07" db="EMBL/GenBank/DDBJ databases">
        <title>Enhanced cultured diversity of the mouse gut microbiota enables custom-made synthetic communities.</title>
        <authorList>
            <person name="Afrizal A."/>
        </authorList>
    </citation>
    <scope>NUCLEOTIDE SEQUENCE</scope>
    <source>
        <strain evidence="5">DSM 28593</strain>
    </source>
</reference>
<dbReference type="InterPro" id="IPR000529">
    <property type="entry name" value="Ribosomal_bS6"/>
</dbReference>
<keyword evidence="4" id="KW-0687">Ribonucleoprotein</keyword>
<dbReference type="HAMAP" id="MF_00360">
    <property type="entry name" value="Ribosomal_bS6"/>
    <property type="match status" value="1"/>
</dbReference>
<dbReference type="PANTHER" id="PTHR21011">
    <property type="entry name" value="MITOCHONDRIAL 28S RIBOSOMAL PROTEIN S6"/>
    <property type="match status" value="1"/>
</dbReference>
<dbReference type="InterPro" id="IPR035980">
    <property type="entry name" value="Ribosomal_bS6_sf"/>
</dbReference>
<dbReference type="RefSeq" id="WP_257531436.1">
    <property type="nucleotide sequence ID" value="NZ_JANKAS010000008.1"/>
</dbReference>
<sequence length="94" mass="10953">MNKYETIFIIRPEAEEELVQSLIEKTTGIIETNGSVESIDQWGKRKLAYEVKGFKEGYYVLMNYTADPAIPAELDRVFKITEDIIRHIIIKEEE</sequence>
<dbReference type="GO" id="GO:0006412">
    <property type="term" value="P:translation"/>
    <property type="evidence" value="ECO:0007669"/>
    <property type="project" value="UniProtKB-UniRule"/>
</dbReference>
<dbReference type="AlphaFoldDB" id="A0AAE3L416"/>
<dbReference type="GO" id="GO:0005737">
    <property type="term" value="C:cytoplasm"/>
    <property type="evidence" value="ECO:0007669"/>
    <property type="project" value="UniProtKB-ARBA"/>
</dbReference>
<dbReference type="CDD" id="cd00473">
    <property type="entry name" value="bS6"/>
    <property type="match status" value="1"/>
</dbReference>
<dbReference type="SUPFAM" id="SSF54995">
    <property type="entry name" value="Ribosomal protein S6"/>
    <property type="match status" value="1"/>
</dbReference>
<comment type="function">
    <text evidence="2 4">Binds together with bS18 to 16S ribosomal RNA.</text>
</comment>
<dbReference type="Pfam" id="PF01250">
    <property type="entry name" value="Ribosomal_S6"/>
    <property type="match status" value="1"/>
</dbReference>